<keyword evidence="1" id="KW-1133">Transmembrane helix</keyword>
<dbReference type="EMBL" id="UIDD01000012">
    <property type="protein sequence ID" value="SUQ65510.1"/>
    <property type="molecule type" value="Genomic_DNA"/>
</dbReference>
<dbReference type="Proteomes" id="UP000255177">
    <property type="component" value="Unassembled WGS sequence"/>
</dbReference>
<feature type="transmembrane region" description="Helical" evidence="1">
    <location>
        <begin position="12"/>
        <end position="36"/>
    </location>
</feature>
<dbReference type="RefSeq" id="WP_115089041.1">
    <property type="nucleotide sequence ID" value="NZ_CBCSFG010000021.1"/>
</dbReference>
<keyword evidence="1" id="KW-0472">Membrane</keyword>
<evidence type="ECO:0000313" key="3">
    <source>
        <dbReference type="Proteomes" id="UP000255177"/>
    </source>
</evidence>
<organism evidence="2 3">
    <name type="scientific">Pseudomonas wadenswilerensis</name>
    <dbReference type="NCBI Taxonomy" id="1785161"/>
    <lineage>
        <taxon>Bacteria</taxon>
        <taxon>Pseudomonadati</taxon>
        <taxon>Pseudomonadota</taxon>
        <taxon>Gammaproteobacteria</taxon>
        <taxon>Pseudomonadales</taxon>
        <taxon>Pseudomonadaceae</taxon>
        <taxon>Pseudomonas</taxon>
    </lineage>
</organism>
<evidence type="ECO:0000256" key="1">
    <source>
        <dbReference type="SAM" id="Phobius"/>
    </source>
</evidence>
<name>A0A380T7D0_9PSED</name>
<accession>A0A380T7D0</accession>
<gene>
    <name evidence="2" type="ORF">CCOS864_04985</name>
</gene>
<keyword evidence="1" id="KW-0812">Transmembrane</keyword>
<dbReference type="AlphaFoldDB" id="A0A380T7D0"/>
<reference evidence="3" key="1">
    <citation type="submission" date="2018-07" db="EMBL/GenBank/DDBJ databases">
        <authorList>
            <person name="Blom J."/>
        </authorList>
    </citation>
    <scope>NUCLEOTIDE SEQUENCE [LARGE SCALE GENOMIC DNA]</scope>
    <source>
        <strain evidence="3">CCOS 864</strain>
    </source>
</reference>
<evidence type="ECO:0000313" key="2">
    <source>
        <dbReference type="EMBL" id="SUQ65510.1"/>
    </source>
</evidence>
<proteinExistence type="predicted"/>
<feature type="transmembrane region" description="Helical" evidence="1">
    <location>
        <begin position="42"/>
        <end position="60"/>
    </location>
</feature>
<sequence length="136" mass="15406">MKTDFNFSRQHLLLGCSAFFAAAFFLYSIATINYWIDGRDLAFFSLLTLLSVTALFNMICGKEIATSLSLEEGKVHYFDGKQYRVAVPVEEITEVKVQNLLLCNRLIVDFSGSRRLSRFNVENAEAFRDQLQSSAA</sequence>
<keyword evidence="3" id="KW-1185">Reference proteome</keyword>
<protein>
    <submittedName>
        <fullName evidence="2">Uncharacterized protein</fullName>
    </submittedName>
</protein>